<keyword evidence="1" id="KW-0472">Membrane</keyword>
<reference evidence="2 3" key="1">
    <citation type="submission" date="2016-12" db="EMBL/GenBank/DDBJ databases">
        <title>Domibacillus sp. SAB 38T whole genome sequencing.</title>
        <authorList>
            <person name="Verma A."/>
            <person name="Ojha A.K."/>
            <person name="Krishnamurthi S."/>
        </authorList>
    </citation>
    <scope>NUCLEOTIDE SEQUENCE [LARGE SCALE GENOMIC DNA]</scope>
    <source>
        <strain evidence="2 3">SAB 38</strain>
    </source>
</reference>
<proteinExistence type="predicted"/>
<dbReference type="Pfam" id="PF07441">
    <property type="entry name" value="BofA"/>
    <property type="match status" value="1"/>
</dbReference>
<keyword evidence="3" id="KW-1185">Reference proteome</keyword>
<accession>A0A1V2A6Z6</accession>
<protein>
    <recommendedName>
        <fullName evidence="4">Pro-sigmaK processing inhibitor BofA</fullName>
    </recommendedName>
</protein>
<dbReference type="OrthoDB" id="2692225at2"/>
<dbReference type="EMBL" id="MSFI01000017">
    <property type="protein sequence ID" value="OMP66771.1"/>
    <property type="molecule type" value="Genomic_DNA"/>
</dbReference>
<name>A0A1V2A6Z6_9BACI</name>
<keyword evidence="1" id="KW-1133">Transmembrane helix</keyword>
<evidence type="ECO:0008006" key="4">
    <source>
        <dbReference type="Google" id="ProtNLM"/>
    </source>
</evidence>
<evidence type="ECO:0000313" key="3">
    <source>
        <dbReference type="Proteomes" id="UP000188613"/>
    </source>
</evidence>
<evidence type="ECO:0000313" key="2">
    <source>
        <dbReference type="EMBL" id="OMP66771.1"/>
    </source>
</evidence>
<sequence length="66" mass="7280">MRKIAYLAALTIKKIIIGAFFLYIVNIMINNVGMHISMNITTSLIAGFLGLPGILMLAAIHLFIFN</sequence>
<dbReference type="InterPro" id="IPR010001">
    <property type="entry name" value="BofA"/>
</dbReference>
<comment type="caution">
    <text evidence="2">The sequence shown here is derived from an EMBL/GenBank/DDBJ whole genome shotgun (WGS) entry which is preliminary data.</text>
</comment>
<evidence type="ECO:0000256" key="1">
    <source>
        <dbReference type="SAM" id="Phobius"/>
    </source>
</evidence>
<feature type="transmembrane region" description="Helical" evidence="1">
    <location>
        <begin position="41"/>
        <end position="64"/>
    </location>
</feature>
<dbReference type="Proteomes" id="UP000188613">
    <property type="component" value="Unassembled WGS sequence"/>
</dbReference>
<dbReference type="STRING" id="1714355.BTO28_10455"/>
<organism evidence="2 3">
    <name type="scientific">Domibacillus epiphyticus</name>
    <dbReference type="NCBI Taxonomy" id="1714355"/>
    <lineage>
        <taxon>Bacteria</taxon>
        <taxon>Bacillati</taxon>
        <taxon>Bacillota</taxon>
        <taxon>Bacilli</taxon>
        <taxon>Bacillales</taxon>
        <taxon>Bacillaceae</taxon>
        <taxon>Domibacillus</taxon>
    </lineage>
</organism>
<feature type="transmembrane region" description="Helical" evidence="1">
    <location>
        <begin position="6"/>
        <end position="29"/>
    </location>
</feature>
<dbReference type="RefSeq" id="WP_076765998.1">
    <property type="nucleotide sequence ID" value="NZ_MSFI01000017.1"/>
</dbReference>
<keyword evidence="1" id="KW-0812">Transmembrane</keyword>
<gene>
    <name evidence="2" type="ORF">BTO28_10455</name>
</gene>
<dbReference type="AlphaFoldDB" id="A0A1V2A6Z6"/>